<gene>
    <name evidence="5" type="ORF">SAMN05444410_10532</name>
</gene>
<dbReference type="EMBL" id="FNNO01000005">
    <property type="protein sequence ID" value="SDW69676.1"/>
    <property type="molecule type" value="Genomic_DNA"/>
</dbReference>
<evidence type="ECO:0000313" key="6">
    <source>
        <dbReference type="Proteomes" id="UP000198711"/>
    </source>
</evidence>
<reference evidence="5 6" key="1">
    <citation type="submission" date="2016-10" db="EMBL/GenBank/DDBJ databases">
        <authorList>
            <person name="Varghese N."/>
            <person name="Submissions S."/>
        </authorList>
    </citation>
    <scope>NUCLEOTIDE SEQUENCE [LARGE SCALE GENOMIC DNA]</scope>
    <source>
        <strain evidence="5 6">DSM 25353</strain>
    </source>
</reference>
<comment type="similarity">
    <text evidence="1">Belongs to the membrane fusion protein (MFP) (TC 8.A.1) family.</text>
</comment>
<feature type="domain" description="YknX-like C-terminal permuted SH3-like" evidence="4">
    <location>
        <begin position="274"/>
        <end position="329"/>
    </location>
</feature>
<feature type="domain" description="CusB-like beta-barrel" evidence="3">
    <location>
        <begin position="196"/>
        <end position="267"/>
    </location>
</feature>
<accession>A0A8X8IEJ0</accession>
<evidence type="ECO:0000259" key="4">
    <source>
        <dbReference type="Pfam" id="PF25989"/>
    </source>
</evidence>
<dbReference type="Gene3D" id="2.40.50.100">
    <property type="match status" value="1"/>
</dbReference>
<dbReference type="Gene3D" id="2.40.30.170">
    <property type="match status" value="1"/>
</dbReference>
<organism evidence="5 6">
    <name type="scientific">Hydrobacter penzbergensis</name>
    <dbReference type="NCBI Taxonomy" id="1235997"/>
    <lineage>
        <taxon>Bacteria</taxon>
        <taxon>Pseudomonadati</taxon>
        <taxon>Bacteroidota</taxon>
        <taxon>Chitinophagia</taxon>
        <taxon>Chitinophagales</taxon>
        <taxon>Chitinophagaceae</taxon>
        <taxon>Hydrobacter</taxon>
    </lineage>
</organism>
<dbReference type="Proteomes" id="UP000198711">
    <property type="component" value="Unassembled WGS sequence"/>
</dbReference>
<dbReference type="Pfam" id="PF25917">
    <property type="entry name" value="BSH_RND"/>
    <property type="match status" value="1"/>
</dbReference>
<keyword evidence="6" id="KW-1185">Reference proteome</keyword>
<dbReference type="GO" id="GO:1990281">
    <property type="term" value="C:efflux pump complex"/>
    <property type="evidence" value="ECO:0007669"/>
    <property type="project" value="TreeGrafter"/>
</dbReference>
<evidence type="ECO:0000259" key="2">
    <source>
        <dbReference type="Pfam" id="PF25917"/>
    </source>
</evidence>
<dbReference type="InterPro" id="IPR058637">
    <property type="entry name" value="YknX-like_C"/>
</dbReference>
<dbReference type="RefSeq" id="WP_257574775.1">
    <property type="nucleotide sequence ID" value="NZ_FNNO01000005.1"/>
</dbReference>
<dbReference type="SUPFAM" id="SSF111369">
    <property type="entry name" value="HlyD-like secretion proteins"/>
    <property type="match status" value="1"/>
</dbReference>
<dbReference type="InterPro" id="IPR058792">
    <property type="entry name" value="Beta-barrel_RND_2"/>
</dbReference>
<dbReference type="AlphaFoldDB" id="A0A8X8IEJ0"/>
<sequence>MNKYFVSLLVLLVMVSCKNSKGDPPADKQKKGPSETIVDVMVAQSQTISSQVEANGTVVANEYVELRPETSGRLVYLYVPEGNLVKKGTVIARINDADLQAQLNKTKVLLDLAQKNEERLAKLLKVNGVNLSDYDAALSTVNGYKADLVYTQSLIDKTVIKAPFDGMIGLRQVSLGAYLSPAITVATMQQLDKIRIDFTLPEEYSRLIQKGNTVDVTVDATRQTKTKARIIATEPQVDQNTRNLKVRALLDGGKVNPGAFVKVVVQSGTDTKAIMVPANAIIQDDRRKQLIQVKNGKANFITVETGVTQADFVEITNGVKQGDTIVVTGVLFARPQSPLKVRSVKTLEQLKN</sequence>
<dbReference type="InterPro" id="IPR006143">
    <property type="entry name" value="RND_pump_MFP"/>
</dbReference>
<dbReference type="Gene3D" id="2.40.420.20">
    <property type="match status" value="1"/>
</dbReference>
<dbReference type="NCBIfam" id="TIGR01730">
    <property type="entry name" value="RND_mfp"/>
    <property type="match status" value="1"/>
</dbReference>
<dbReference type="Gene3D" id="1.10.287.470">
    <property type="entry name" value="Helix hairpin bin"/>
    <property type="match status" value="1"/>
</dbReference>
<comment type="caution">
    <text evidence="5">The sequence shown here is derived from an EMBL/GenBank/DDBJ whole genome shotgun (WGS) entry which is preliminary data.</text>
</comment>
<evidence type="ECO:0000256" key="1">
    <source>
        <dbReference type="ARBA" id="ARBA00009477"/>
    </source>
</evidence>
<dbReference type="Pfam" id="PF25954">
    <property type="entry name" value="Beta-barrel_RND_2"/>
    <property type="match status" value="1"/>
</dbReference>
<dbReference type="GO" id="GO:0015562">
    <property type="term" value="F:efflux transmembrane transporter activity"/>
    <property type="evidence" value="ECO:0007669"/>
    <property type="project" value="TreeGrafter"/>
</dbReference>
<dbReference type="Pfam" id="PF25989">
    <property type="entry name" value="YknX_C"/>
    <property type="match status" value="1"/>
</dbReference>
<feature type="domain" description="Multidrug resistance protein MdtA-like barrel-sandwich hybrid" evidence="2">
    <location>
        <begin position="63"/>
        <end position="182"/>
    </location>
</feature>
<proteinExistence type="inferred from homology"/>
<evidence type="ECO:0000259" key="3">
    <source>
        <dbReference type="Pfam" id="PF25954"/>
    </source>
</evidence>
<dbReference type="PANTHER" id="PTHR30469">
    <property type="entry name" value="MULTIDRUG RESISTANCE PROTEIN MDTA"/>
    <property type="match status" value="1"/>
</dbReference>
<protein>
    <submittedName>
        <fullName evidence="5">Membrane fusion protein, multidrug efflux system</fullName>
    </submittedName>
</protein>
<name>A0A8X8IEJ0_9BACT</name>
<evidence type="ECO:0000313" key="5">
    <source>
        <dbReference type="EMBL" id="SDW69676.1"/>
    </source>
</evidence>
<dbReference type="InterPro" id="IPR058625">
    <property type="entry name" value="MdtA-like_BSH"/>
</dbReference>
<dbReference type="PROSITE" id="PS51257">
    <property type="entry name" value="PROKAR_LIPOPROTEIN"/>
    <property type="match status" value="1"/>
</dbReference>